<keyword evidence="4" id="KW-0347">Helicase</keyword>
<dbReference type="GO" id="GO:0005524">
    <property type="term" value="F:ATP binding"/>
    <property type="evidence" value="ECO:0007669"/>
    <property type="project" value="UniProtKB-KW"/>
</dbReference>
<comment type="caution">
    <text evidence="10">The sequence shown here is derived from an EMBL/GenBank/DDBJ whole genome shotgun (WGS) entry which is preliminary data.</text>
</comment>
<keyword evidence="2" id="KW-0547">Nucleotide-binding</keyword>
<dbReference type="PROSITE" id="PS51192">
    <property type="entry name" value="HELICASE_ATP_BIND_1"/>
    <property type="match status" value="1"/>
</dbReference>
<comment type="catalytic activity">
    <reaction evidence="6">
        <text>ATP + H2O = ADP + phosphate + H(+)</text>
        <dbReference type="Rhea" id="RHEA:13065"/>
        <dbReference type="ChEBI" id="CHEBI:15377"/>
        <dbReference type="ChEBI" id="CHEBI:15378"/>
        <dbReference type="ChEBI" id="CHEBI:30616"/>
        <dbReference type="ChEBI" id="CHEBI:43474"/>
        <dbReference type="ChEBI" id="CHEBI:456216"/>
        <dbReference type="EC" id="3.6.4.13"/>
    </reaction>
</comment>
<dbReference type="SMART" id="SM00847">
    <property type="entry name" value="HA2"/>
    <property type="match status" value="1"/>
</dbReference>
<dbReference type="OrthoDB" id="10253254at2759"/>
<evidence type="ECO:0000259" key="9">
    <source>
        <dbReference type="PROSITE" id="PS51194"/>
    </source>
</evidence>
<keyword evidence="3" id="KW-0378">Hydrolase</keyword>
<gene>
    <name evidence="10" type="ORF">B0A50_01430</name>
</gene>
<dbReference type="SMART" id="SM00490">
    <property type="entry name" value="HELICc"/>
    <property type="match status" value="1"/>
</dbReference>
<dbReference type="GO" id="GO:0016787">
    <property type="term" value="F:hydrolase activity"/>
    <property type="evidence" value="ECO:0007669"/>
    <property type="project" value="UniProtKB-KW"/>
</dbReference>
<dbReference type="CDD" id="cd17917">
    <property type="entry name" value="DEXHc_RHA-like"/>
    <property type="match status" value="1"/>
</dbReference>
<dbReference type="PANTHER" id="PTHR18934:SF118">
    <property type="entry name" value="ATP-DEPENDENT RNA HELICASE DHX33"/>
    <property type="match status" value="1"/>
</dbReference>
<dbReference type="Pfam" id="PF04408">
    <property type="entry name" value="WHD_HA2"/>
    <property type="match status" value="1"/>
</dbReference>
<protein>
    <recommendedName>
        <fullName evidence="1">RNA helicase</fullName>
        <ecNumber evidence="1">3.6.4.13</ecNumber>
    </recommendedName>
</protein>
<evidence type="ECO:0000256" key="7">
    <source>
        <dbReference type="SAM" id="MobiDB-lite"/>
    </source>
</evidence>
<dbReference type="Pfam" id="PF00271">
    <property type="entry name" value="Helicase_C"/>
    <property type="match status" value="1"/>
</dbReference>
<evidence type="ECO:0000256" key="1">
    <source>
        <dbReference type="ARBA" id="ARBA00012552"/>
    </source>
</evidence>
<dbReference type="PROSITE" id="PS00690">
    <property type="entry name" value="DEAH_ATP_HELICASE"/>
    <property type="match status" value="1"/>
</dbReference>
<dbReference type="GO" id="GO:0045943">
    <property type="term" value="P:positive regulation of transcription by RNA polymerase I"/>
    <property type="evidence" value="ECO:0007669"/>
    <property type="project" value="TreeGrafter"/>
</dbReference>
<reference evidence="10 11" key="1">
    <citation type="submission" date="2017-03" db="EMBL/GenBank/DDBJ databases">
        <title>Genomes of endolithic fungi from Antarctica.</title>
        <authorList>
            <person name="Coleine C."/>
            <person name="Masonjones S."/>
            <person name="Stajich J.E."/>
        </authorList>
    </citation>
    <scope>NUCLEOTIDE SEQUENCE [LARGE SCALE GENOMIC DNA]</scope>
    <source>
        <strain evidence="10 11">CCFEE 6315</strain>
    </source>
</reference>
<feature type="region of interest" description="Disordered" evidence="7">
    <location>
        <begin position="1"/>
        <end position="25"/>
    </location>
</feature>
<dbReference type="FunFam" id="3.40.50.300:FF:000145">
    <property type="entry name" value="probable ATP-dependent RNA helicase DHX40"/>
    <property type="match status" value="1"/>
</dbReference>
<feature type="domain" description="Helicase C-terminal" evidence="9">
    <location>
        <begin position="307"/>
        <end position="483"/>
    </location>
</feature>
<feature type="domain" description="Helicase ATP-binding" evidence="8">
    <location>
        <begin position="50"/>
        <end position="217"/>
    </location>
</feature>
<evidence type="ECO:0000256" key="5">
    <source>
        <dbReference type="ARBA" id="ARBA00022840"/>
    </source>
</evidence>
<evidence type="ECO:0000256" key="2">
    <source>
        <dbReference type="ARBA" id="ARBA00022741"/>
    </source>
</evidence>
<dbReference type="EC" id="3.6.4.13" evidence="1"/>
<proteinExistence type="predicted"/>
<accession>A0A4U0UBS4</accession>
<evidence type="ECO:0000313" key="11">
    <source>
        <dbReference type="Proteomes" id="UP000308549"/>
    </source>
</evidence>
<dbReference type="Pfam" id="PF21010">
    <property type="entry name" value="HA2_C"/>
    <property type="match status" value="1"/>
</dbReference>
<dbReference type="GO" id="GO:0005730">
    <property type="term" value="C:nucleolus"/>
    <property type="evidence" value="ECO:0007669"/>
    <property type="project" value="TreeGrafter"/>
</dbReference>
<feature type="compositionally biased region" description="Polar residues" evidence="7">
    <location>
        <begin position="259"/>
        <end position="272"/>
    </location>
</feature>
<evidence type="ECO:0000259" key="8">
    <source>
        <dbReference type="PROSITE" id="PS51192"/>
    </source>
</evidence>
<sequence>MAVSQQYPNMNHKRKRQPDKPAQNPLQAKRIKLLETRKHLPIWPKQSAIHTALAHHDVLILSGETGSGKSTQIPQFLLDQPYCKPRKGCAGKIAVTQPRRVAAISLARRVAEEMGSPLGSASPGSRVGYSVRFDENTSPGTRIKYLTEGMLLQEILRDGALGEYGCVVVDEVHERSVNVDLLLGFLRGLVRGKRKGGLKVVVMSATAEVEALAKFFDESAGETEAMIGGEGEVPQVTDESGRDDDEVSWNGFEDPDEASQGTGAINGTHNAVASSPTQSARIYVEGRQYPVTTKYLDTPADELEEAALQRIFALHTKEPLPGDILVFLPGQDRIHSLQTLVEEFAQSLPPDIPKLQVLPLFAALPQNQQQRIFQPAPPRTRKVILSTNIAETSVTVPGVRFVVDTGLVKIKQFRTRLGLESLLVKPISRSSADQRQGRAGREAPGQCHRLYTKSAYDALESHSAPEILRCDLASALLTLKARGIADPLNFSFLTPPPLSALQKALLHLLHLSALSTTGSLTPTGRQLSRLPLTPALARVVLEAAKPSLNCLHPIIDIVAALSVENLWLNPDTEEGRERAAEARQALMSREGDHLTLLAAVRGYVAEASDRRRWAEAHMISHRAMQSVMDVRKQLLAQCQRADLFRHQDTVAAETTSSTTMELSQTEPILRSLLAGFAAHTARLCPDGSYKTFVGNQTVGIHPGSVLQGRKVEGIVFSEFVYTTRAWARNVSVVRLGWVGEVLG</sequence>
<dbReference type="PANTHER" id="PTHR18934">
    <property type="entry name" value="ATP-DEPENDENT RNA HELICASE"/>
    <property type="match status" value="1"/>
</dbReference>
<dbReference type="Gene3D" id="3.40.50.300">
    <property type="entry name" value="P-loop containing nucleotide triphosphate hydrolases"/>
    <property type="match status" value="2"/>
</dbReference>
<name>A0A4U0UBS4_9PEZI</name>
<dbReference type="GO" id="GO:0003725">
    <property type="term" value="F:double-stranded RNA binding"/>
    <property type="evidence" value="ECO:0007669"/>
    <property type="project" value="TreeGrafter"/>
</dbReference>
<feature type="compositionally biased region" description="Acidic residues" evidence="7">
    <location>
        <begin position="241"/>
        <end position="257"/>
    </location>
</feature>
<keyword evidence="11" id="KW-1185">Reference proteome</keyword>
<dbReference type="CDD" id="cd18791">
    <property type="entry name" value="SF2_C_RHA"/>
    <property type="match status" value="1"/>
</dbReference>
<dbReference type="GO" id="GO:0003724">
    <property type="term" value="F:RNA helicase activity"/>
    <property type="evidence" value="ECO:0007669"/>
    <property type="project" value="UniProtKB-EC"/>
</dbReference>
<keyword evidence="5" id="KW-0067">ATP-binding</keyword>
<dbReference type="SMART" id="SM00487">
    <property type="entry name" value="DEXDc"/>
    <property type="match status" value="1"/>
</dbReference>
<dbReference type="InterPro" id="IPR007502">
    <property type="entry name" value="Helicase-assoc_dom"/>
</dbReference>
<evidence type="ECO:0000256" key="4">
    <source>
        <dbReference type="ARBA" id="ARBA00022806"/>
    </source>
</evidence>
<dbReference type="AlphaFoldDB" id="A0A4U0UBS4"/>
<dbReference type="InterPro" id="IPR002464">
    <property type="entry name" value="DNA/RNA_helicase_DEAH_CS"/>
</dbReference>
<dbReference type="InterPro" id="IPR001650">
    <property type="entry name" value="Helicase_C-like"/>
</dbReference>
<organism evidence="10 11">
    <name type="scientific">Salinomyces thailandicus</name>
    <dbReference type="NCBI Taxonomy" id="706561"/>
    <lineage>
        <taxon>Eukaryota</taxon>
        <taxon>Fungi</taxon>
        <taxon>Dikarya</taxon>
        <taxon>Ascomycota</taxon>
        <taxon>Pezizomycotina</taxon>
        <taxon>Dothideomycetes</taxon>
        <taxon>Dothideomycetidae</taxon>
        <taxon>Mycosphaerellales</taxon>
        <taxon>Teratosphaeriaceae</taxon>
        <taxon>Salinomyces</taxon>
    </lineage>
</organism>
<dbReference type="InterPro" id="IPR048333">
    <property type="entry name" value="HA2_WH"/>
</dbReference>
<dbReference type="PROSITE" id="PS51194">
    <property type="entry name" value="HELICASE_CTER"/>
    <property type="match status" value="1"/>
</dbReference>
<feature type="region of interest" description="Disordered" evidence="7">
    <location>
        <begin position="227"/>
        <end position="272"/>
    </location>
</feature>
<dbReference type="GO" id="GO:1990904">
    <property type="term" value="C:ribonucleoprotein complex"/>
    <property type="evidence" value="ECO:0007669"/>
    <property type="project" value="UniProtKB-ARBA"/>
</dbReference>
<dbReference type="Pfam" id="PF00270">
    <property type="entry name" value="DEAD"/>
    <property type="match status" value="1"/>
</dbReference>
<dbReference type="Gene3D" id="1.20.120.1080">
    <property type="match status" value="1"/>
</dbReference>
<dbReference type="Pfam" id="PF07717">
    <property type="entry name" value="OB_NTP_bind"/>
    <property type="match status" value="1"/>
</dbReference>
<dbReference type="EMBL" id="NAJL01000006">
    <property type="protein sequence ID" value="TKA32182.1"/>
    <property type="molecule type" value="Genomic_DNA"/>
</dbReference>
<dbReference type="SUPFAM" id="SSF52540">
    <property type="entry name" value="P-loop containing nucleoside triphosphate hydrolases"/>
    <property type="match status" value="1"/>
</dbReference>
<dbReference type="InterPro" id="IPR011709">
    <property type="entry name" value="DEAD-box_helicase_OB_fold"/>
</dbReference>
<dbReference type="InterPro" id="IPR014001">
    <property type="entry name" value="Helicase_ATP-bd"/>
</dbReference>
<evidence type="ECO:0000256" key="6">
    <source>
        <dbReference type="ARBA" id="ARBA00047984"/>
    </source>
</evidence>
<dbReference type="Proteomes" id="UP000308549">
    <property type="component" value="Unassembled WGS sequence"/>
</dbReference>
<evidence type="ECO:0000256" key="3">
    <source>
        <dbReference type="ARBA" id="ARBA00022801"/>
    </source>
</evidence>
<dbReference type="InterPro" id="IPR027417">
    <property type="entry name" value="P-loop_NTPase"/>
</dbReference>
<evidence type="ECO:0000313" key="10">
    <source>
        <dbReference type="EMBL" id="TKA32182.1"/>
    </source>
</evidence>
<dbReference type="InterPro" id="IPR011545">
    <property type="entry name" value="DEAD/DEAH_box_helicase_dom"/>
</dbReference>